<feature type="region of interest" description="Disordered" evidence="18">
    <location>
        <begin position="1459"/>
        <end position="1494"/>
    </location>
</feature>
<evidence type="ECO:0000256" key="12">
    <source>
        <dbReference type="ARBA" id="ARBA00022840"/>
    </source>
</evidence>
<dbReference type="GO" id="GO:0046872">
    <property type="term" value="F:metal ion binding"/>
    <property type="evidence" value="ECO:0007669"/>
    <property type="project" value="UniProtKB-KW"/>
</dbReference>
<evidence type="ECO:0000256" key="18">
    <source>
        <dbReference type="SAM" id="MobiDB-lite"/>
    </source>
</evidence>
<gene>
    <name evidence="20" type="ORF">RDWZM_004799</name>
</gene>
<dbReference type="InterPro" id="IPR011009">
    <property type="entry name" value="Kinase-like_dom_sf"/>
</dbReference>
<evidence type="ECO:0000256" key="2">
    <source>
        <dbReference type="ARBA" id="ARBA00004300"/>
    </source>
</evidence>
<dbReference type="GO" id="GO:0009653">
    <property type="term" value="P:anatomical structure morphogenesis"/>
    <property type="evidence" value="ECO:0007669"/>
    <property type="project" value="UniProtKB-ARBA"/>
</dbReference>
<dbReference type="PANTHER" id="PTHR24356">
    <property type="entry name" value="SERINE/THREONINE-PROTEIN KINASE"/>
    <property type="match status" value="1"/>
</dbReference>
<dbReference type="GO" id="GO:0045177">
    <property type="term" value="C:apical part of cell"/>
    <property type="evidence" value="ECO:0007669"/>
    <property type="project" value="UniProtKB-ARBA"/>
</dbReference>
<feature type="compositionally biased region" description="Polar residues" evidence="18">
    <location>
        <begin position="849"/>
        <end position="875"/>
    </location>
</feature>
<comment type="caution">
    <text evidence="20">The sequence shown here is derived from an EMBL/GenBank/DDBJ whole genome shotgun (WGS) entry which is preliminary data.</text>
</comment>
<feature type="compositionally biased region" description="Low complexity" evidence="18">
    <location>
        <begin position="675"/>
        <end position="685"/>
    </location>
</feature>
<evidence type="ECO:0000313" key="21">
    <source>
        <dbReference type="Proteomes" id="UP001142055"/>
    </source>
</evidence>
<evidence type="ECO:0000256" key="17">
    <source>
        <dbReference type="PROSITE-ProRule" id="PRU10141"/>
    </source>
</evidence>
<evidence type="ECO:0000256" key="3">
    <source>
        <dbReference type="ARBA" id="ARBA00009903"/>
    </source>
</evidence>
<comment type="cofactor">
    <cofactor evidence="1">
        <name>Mg(2+)</name>
        <dbReference type="ChEBI" id="CHEBI:18420"/>
    </cofactor>
</comment>
<dbReference type="GO" id="GO:0048814">
    <property type="term" value="P:regulation of dendrite morphogenesis"/>
    <property type="evidence" value="ECO:0007669"/>
    <property type="project" value="UniProtKB-ARBA"/>
</dbReference>
<evidence type="ECO:0000256" key="8">
    <source>
        <dbReference type="ARBA" id="ARBA00022679"/>
    </source>
</evidence>
<feature type="compositionally biased region" description="Low complexity" evidence="18">
    <location>
        <begin position="219"/>
        <end position="230"/>
    </location>
</feature>
<dbReference type="FunFam" id="3.30.200.20:FF:000391">
    <property type="entry name" value="Large tumor suppressor kinase 1"/>
    <property type="match status" value="1"/>
</dbReference>
<feature type="compositionally biased region" description="Basic and acidic residues" evidence="18">
    <location>
        <begin position="876"/>
        <end position="887"/>
    </location>
</feature>
<feature type="domain" description="Protein kinase" evidence="19">
    <location>
        <begin position="1021"/>
        <end position="1331"/>
    </location>
</feature>
<keyword evidence="12 17" id="KW-0067">ATP-binding</keyword>
<dbReference type="Proteomes" id="UP001142055">
    <property type="component" value="Chromosome 2"/>
</dbReference>
<comment type="catalytic activity">
    <reaction evidence="16">
        <text>L-seryl-[protein] + ATP = O-phospho-L-seryl-[protein] + ADP + H(+)</text>
        <dbReference type="Rhea" id="RHEA:17989"/>
        <dbReference type="Rhea" id="RHEA-COMP:9863"/>
        <dbReference type="Rhea" id="RHEA-COMP:11604"/>
        <dbReference type="ChEBI" id="CHEBI:15378"/>
        <dbReference type="ChEBI" id="CHEBI:29999"/>
        <dbReference type="ChEBI" id="CHEBI:30616"/>
        <dbReference type="ChEBI" id="CHEBI:83421"/>
        <dbReference type="ChEBI" id="CHEBI:456216"/>
        <dbReference type="EC" id="2.7.11.1"/>
    </reaction>
</comment>
<feature type="compositionally biased region" description="Polar residues" evidence="18">
    <location>
        <begin position="33"/>
        <end position="43"/>
    </location>
</feature>
<dbReference type="Pfam" id="PF00069">
    <property type="entry name" value="Pkinase"/>
    <property type="match status" value="2"/>
</dbReference>
<feature type="compositionally biased region" description="Low complexity" evidence="18">
    <location>
        <begin position="646"/>
        <end position="657"/>
    </location>
</feature>
<dbReference type="GO" id="GO:0042308">
    <property type="term" value="P:negative regulation of protein import into nucleus"/>
    <property type="evidence" value="ECO:0007669"/>
    <property type="project" value="UniProtKB-ARBA"/>
</dbReference>
<evidence type="ECO:0000256" key="4">
    <source>
        <dbReference type="ARBA" id="ARBA00012513"/>
    </source>
</evidence>
<keyword evidence="14" id="KW-0206">Cytoskeleton</keyword>
<dbReference type="GO" id="GO:0005737">
    <property type="term" value="C:cytoplasm"/>
    <property type="evidence" value="ECO:0007669"/>
    <property type="project" value="UniProtKB-ARBA"/>
</dbReference>
<evidence type="ECO:0000256" key="1">
    <source>
        <dbReference type="ARBA" id="ARBA00001946"/>
    </source>
</evidence>
<dbReference type="GO" id="GO:0046620">
    <property type="term" value="P:regulation of organ growth"/>
    <property type="evidence" value="ECO:0007669"/>
    <property type="project" value="TreeGrafter"/>
</dbReference>
<keyword evidence="10 17" id="KW-0547">Nucleotide-binding</keyword>
<feature type="compositionally biased region" description="Pro residues" evidence="18">
    <location>
        <begin position="689"/>
        <end position="700"/>
    </location>
</feature>
<dbReference type="PROSITE" id="PS00108">
    <property type="entry name" value="PROTEIN_KINASE_ST"/>
    <property type="match status" value="1"/>
</dbReference>
<dbReference type="OMA" id="CRPNAFS"/>
<dbReference type="SUPFAM" id="SSF56112">
    <property type="entry name" value="Protein kinase-like (PK-like)"/>
    <property type="match status" value="1"/>
</dbReference>
<evidence type="ECO:0000256" key="16">
    <source>
        <dbReference type="ARBA" id="ARBA00048679"/>
    </source>
</evidence>
<dbReference type="EMBL" id="JAPWDV010000002">
    <property type="protein sequence ID" value="KAJ6218987.1"/>
    <property type="molecule type" value="Genomic_DNA"/>
</dbReference>
<feature type="region of interest" description="Disordered" evidence="18">
    <location>
        <begin position="368"/>
        <end position="412"/>
    </location>
</feature>
<proteinExistence type="inferred from homology"/>
<feature type="compositionally biased region" description="Low complexity" evidence="18">
    <location>
        <begin position="1"/>
        <end position="13"/>
    </location>
</feature>
<accession>A0A9Q0M7N0</accession>
<dbReference type="GO" id="GO:0000082">
    <property type="term" value="P:G1/S transition of mitotic cell cycle"/>
    <property type="evidence" value="ECO:0007669"/>
    <property type="project" value="TreeGrafter"/>
</dbReference>
<comment type="subcellular location">
    <subcellularLocation>
        <location evidence="2">Cytoplasm</location>
        <location evidence="2">Cytoskeleton</location>
        <location evidence="2">Microtubule organizing center</location>
        <location evidence="2">Centrosome</location>
    </subcellularLocation>
</comment>
<name>A0A9Q0M7N0_BLOTA</name>
<evidence type="ECO:0000256" key="13">
    <source>
        <dbReference type="ARBA" id="ARBA00022842"/>
    </source>
</evidence>
<evidence type="ECO:0000256" key="14">
    <source>
        <dbReference type="ARBA" id="ARBA00023212"/>
    </source>
</evidence>
<dbReference type="GO" id="GO:0043065">
    <property type="term" value="P:positive regulation of apoptotic process"/>
    <property type="evidence" value="ECO:0007669"/>
    <property type="project" value="TreeGrafter"/>
</dbReference>
<dbReference type="InterPro" id="IPR017441">
    <property type="entry name" value="Protein_kinase_ATP_BS"/>
</dbReference>
<feature type="compositionally biased region" description="Low complexity" evidence="18">
    <location>
        <begin position="445"/>
        <end position="463"/>
    </location>
</feature>
<dbReference type="GO" id="GO:0048731">
    <property type="term" value="P:system development"/>
    <property type="evidence" value="ECO:0007669"/>
    <property type="project" value="UniProtKB-ARBA"/>
</dbReference>
<dbReference type="EC" id="2.7.11.1" evidence="4"/>
<reference evidence="20" key="1">
    <citation type="submission" date="2022-12" db="EMBL/GenBank/DDBJ databases">
        <title>Genome assemblies of Blomia tropicalis.</title>
        <authorList>
            <person name="Cui Y."/>
        </authorList>
    </citation>
    <scope>NUCLEOTIDE SEQUENCE</scope>
    <source>
        <tissue evidence="20">Adult mites</tissue>
    </source>
</reference>
<evidence type="ECO:0000256" key="5">
    <source>
        <dbReference type="ARBA" id="ARBA00022490"/>
    </source>
</evidence>
<evidence type="ECO:0000256" key="15">
    <source>
        <dbReference type="ARBA" id="ARBA00047899"/>
    </source>
</evidence>
<evidence type="ECO:0000256" key="11">
    <source>
        <dbReference type="ARBA" id="ARBA00022777"/>
    </source>
</evidence>
<sequence>MRPTSSTTSTTSTNGNGKPMASTPSGIAGPFVTGSSRSTSNIDDKTYTQNALQQIRISLEENNSCSGYSSCSSLSNSLINNNSNNNLRLHHLNPHVHHQSIGGINGNGSPSSDIGTSASSSSSNYHRVFASAASNQTPSSLPVIMNGTGTKVATTTRIIGRDSTAVILNHQHHHSSTKQSNGITATNTNVVANNRGAFRPTDPLPPLPPPPPPPYTGNSAATTTQQQSSPQPTPPPPPGSSSSTSSQIQAQQPTRPNHHHHLQPQVSCRPNAFSYASSASSSSTPQRGASPILSRLRAAAAAAAATAAANSSTNLGCSSSSRSSNSIHAGAQLQTTSLTTNGNDSSSAITNGLLSQVSAKLQNLNNQHHLLNPNSHTNHTCSQSPPSYPASNSSGLQSPATPTISSSSDYSSFPIRGPSPYVSLHNLHRKLSSSPNHQHMNGVEHNSNNNAQQQQHQTQSNHNLPGRMGQFNSAIPLINHHLYSQQQLQASLSSCSSNSLASSSISIQQATQQAQQQQQLLPSSARKAISQNPIIMQSVKSQQVRKAVPQIAVAPTLPTINPQQQQSSSSSLTALSKCSSNSNVSMSSSSNRSHSNCHHQQQHQQKMNPPPPYSSNHHRLSLASSNSGGGGCGPIPSNQSDCSSSTTTTTATTNYHATPPPPYSSAMAKQAKLLNQQSNGQQSSNVVPPSLPPPPAPPYPISLTMSQQDSIAQIMSNFVSTPSPSVYGGSSHSSLTSNSSAVVVKVPTTDPPSYASSMALAAQRAAASGVCNQTTLVQTAMSPSIANRPLPLLPHHATSITNCDLVNTVESICNSQVTALQAGFPSNGSARALPAITDSTVPPLPPKPQSGSSATLQNVSSTTLLSSNQQMPQQKVKSDSLIENHDDHDDDDDGELYEIVENEDGSWEKRYKDEDAKVVMTKHYSPLPVRRNVSRSRDKERRDTLKHYSAVAYKFYIEQHVENVIKFHKQRELRRVQLESEMARLNPPLSVEDQHEMRRMLWMKESNYNRVRRTSMDRSMFKKIRTIGVGAFGEVALVRKIDGNVLYAMKTLRKVDVLKRNQVAHVKAERDILAEADNEWVVKLYYSFQDEKYLYFVMDYIPGGDLMSLLIKMNLFSEPLARFYIAELVLAVESVHKMGFIHRDIKPDNVLIDRDGHIKLTDFGLCTGFRWTHDSKYYHERAESMEIDPSNFVKCNCTHLKNVSQFHKQSNGNESNPKHRRDYHRCLAHSLVGTPNYIAPEVLMRIGYTQLCDWWSVGVILYEMVVGSPPFYANTPEETQQKVINWRTTLRIPDGLLSFETHDIITRLCCDADHRLGRNGGADEIKAHPFFKTIDFKSDLRSQEADYVPIIKHPTDTSNFDPIDSRLHDSDDESDNGTTMNCYEYGSPGSWLDSSDQMQKQQYGGKTNGNKTKQINKGNIYDPKHPQHAFFEFTFRRFFDSSGQPIKNKSAFQSMIVNDNQQQSQQSTETKNGSPSTTTTASNISGANNCNVID</sequence>
<keyword evidence="5" id="KW-0963">Cytoplasm</keyword>
<dbReference type="FunFam" id="1.10.510.10:FF:000199">
    <property type="entry name" value="Non-specific serine/threonine protein kinase"/>
    <property type="match status" value="1"/>
</dbReference>
<dbReference type="GO" id="GO:0071944">
    <property type="term" value="C:cell periphery"/>
    <property type="evidence" value="ECO:0007669"/>
    <property type="project" value="UniProtKB-ARBA"/>
</dbReference>
<organism evidence="20 21">
    <name type="scientific">Blomia tropicalis</name>
    <name type="common">Mite</name>
    <dbReference type="NCBI Taxonomy" id="40697"/>
    <lineage>
        <taxon>Eukaryota</taxon>
        <taxon>Metazoa</taxon>
        <taxon>Ecdysozoa</taxon>
        <taxon>Arthropoda</taxon>
        <taxon>Chelicerata</taxon>
        <taxon>Arachnida</taxon>
        <taxon>Acari</taxon>
        <taxon>Acariformes</taxon>
        <taxon>Sarcoptiformes</taxon>
        <taxon>Astigmata</taxon>
        <taxon>Glycyphagoidea</taxon>
        <taxon>Echimyopodidae</taxon>
        <taxon>Blomia</taxon>
    </lineage>
</organism>
<keyword evidence="21" id="KW-1185">Reference proteome</keyword>
<evidence type="ECO:0000256" key="9">
    <source>
        <dbReference type="ARBA" id="ARBA00022723"/>
    </source>
</evidence>
<dbReference type="Gene3D" id="3.30.200.20">
    <property type="entry name" value="Phosphorylase Kinase, domain 1"/>
    <property type="match status" value="2"/>
</dbReference>
<dbReference type="InterPro" id="IPR008271">
    <property type="entry name" value="Ser/Thr_kinase_AS"/>
</dbReference>
<feature type="compositionally biased region" description="Pro residues" evidence="18">
    <location>
        <begin position="202"/>
        <end position="215"/>
    </location>
</feature>
<keyword evidence="9" id="KW-0479">Metal-binding</keyword>
<keyword evidence="8" id="KW-0808">Transferase</keyword>
<evidence type="ECO:0000313" key="20">
    <source>
        <dbReference type="EMBL" id="KAJ6218987.1"/>
    </source>
</evidence>
<feature type="binding site" evidence="17">
    <location>
        <position position="1050"/>
    </location>
    <ligand>
        <name>ATP</name>
        <dbReference type="ChEBI" id="CHEBI:30616"/>
    </ligand>
</feature>
<dbReference type="InterPro" id="IPR000719">
    <property type="entry name" value="Prot_kinase_dom"/>
</dbReference>
<dbReference type="FunFam" id="1.10.510.10:FF:000086">
    <property type="entry name" value="Non-specific serine/threonine protein kinase"/>
    <property type="match status" value="1"/>
</dbReference>
<feature type="region of interest" description="Disordered" evidence="18">
    <location>
        <begin position="834"/>
        <end position="896"/>
    </location>
</feature>
<dbReference type="GO" id="GO:0051093">
    <property type="term" value="P:negative regulation of developmental process"/>
    <property type="evidence" value="ECO:0007669"/>
    <property type="project" value="UniProtKB-ARBA"/>
</dbReference>
<keyword evidence="11" id="KW-0418">Kinase</keyword>
<evidence type="ECO:0000256" key="6">
    <source>
        <dbReference type="ARBA" id="ARBA00022527"/>
    </source>
</evidence>
<feature type="region of interest" description="Disordered" evidence="18">
    <location>
        <begin position="194"/>
        <end position="264"/>
    </location>
</feature>
<keyword evidence="13" id="KW-0460">Magnesium</keyword>
<dbReference type="GO" id="GO:0022604">
    <property type="term" value="P:regulation of cell morphogenesis"/>
    <property type="evidence" value="ECO:0007669"/>
    <property type="project" value="UniProtKB-ARBA"/>
</dbReference>
<feature type="region of interest" description="Disordered" evidence="18">
    <location>
        <begin position="1"/>
        <end position="43"/>
    </location>
</feature>
<dbReference type="GO" id="GO:0035329">
    <property type="term" value="P:hippo signaling"/>
    <property type="evidence" value="ECO:0007669"/>
    <property type="project" value="UniProtKB-ARBA"/>
</dbReference>
<evidence type="ECO:0000256" key="10">
    <source>
        <dbReference type="ARBA" id="ARBA00022741"/>
    </source>
</evidence>
<feature type="region of interest" description="Disordered" evidence="18">
    <location>
        <begin position="559"/>
        <end position="701"/>
    </location>
</feature>
<dbReference type="PROSITE" id="PS00107">
    <property type="entry name" value="PROTEIN_KINASE_ATP"/>
    <property type="match status" value="1"/>
</dbReference>
<dbReference type="GO" id="GO:0009966">
    <property type="term" value="P:regulation of signal transduction"/>
    <property type="evidence" value="ECO:0007669"/>
    <property type="project" value="UniProtKB-ARBA"/>
</dbReference>
<feature type="compositionally biased region" description="Polar residues" evidence="18">
    <location>
        <begin position="373"/>
        <end position="404"/>
    </location>
</feature>
<dbReference type="PROSITE" id="PS50011">
    <property type="entry name" value="PROTEIN_KINASE_DOM"/>
    <property type="match status" value="1"/>
</dbReference>
<keyword evidence="6" id="KW-0723">Serine/threonine-protein kinase</keyword>
<evidence type="ECO:0000259" key="19">
    <source>
        <dbReference type="PROSITE" id="PS50011"/>
    </source>
</evidence>
<keyword evidence="7" id="KW-0597">Phosphoprotein</keyword>
<dbReference type="GO" id="GO:0004674">
    <property type="term" value="F:protein serine/threonine kinase activity"/>
    <property type="evidence" value="ECO:0007669"/>
    <property type="project" value="UniProtKB-KW"/>
</dbReference>
<comment type="catalytic activity">
    <reaction evidence="15">
        <text>L-threonyl-[protein] + ATP = O-phospho-L-threonyl-[protein] + ADP + H(+)</text>
        <dbReference type="Rhea" id="RHEA:46608"/>
        <dbReference type="Rhea" id="RHEA-COMP:11060"/>
        <dbReference type="Rhea" id="RHEA-COMP:11605"/>
        <dbReference type="ChEBI" id="CHEBI:15378"/>
        <dbReference type="ChEBI" id="CHEBI:30013"/>
        <dbReference type="ChEBI" id="CHEBI:30616"/>
        <dbReference type="ChEBI" id="CHEBI:61977"/>
        <dbReference type="ChEBI" id="CHEBI:456216"/>
        <dbReference type="EC" id="2.7.11.1"/>
    </reaction>
</comment>
<dbReference type="SMART" id="SM00220">
    <property type="entry name" value="S_TKc"/>
    <property type="match status" value="1"/>
</dbReference>
<feature type="compositionally biased region" description="Low complexity" evidence="18">
    <location>
        <begin position="240"/>
        <end position="254"/>
    </location>
</feature>
<evidence type="ECO:0000256" key="7">
    <source>
        <dbReference type="ARBA" id="ARBA00022553"/>
    </source>
</evidence>
<comment type="similarity">
    <text evidence="3">Belongs to the protein kinase superfamily. AGC Ser/Thr protein kinase family.</text>
</comment>
<feature type="region of interest" description="Disordered" evidence="18">
    <location>
        <begin position="431"/>
        <end position="471"/>
    </location>
</feature>
<feature type="compositionally biased region" description="Polar residues" evidence="18">
    <location>
        <begin position="1392"/>
        <end position="1417"/>
    </location>
</feature>
<feature type="compositionally biased region" description="Low complexity" evidence="18">
    <location>
        <begin position="563"/>
        <end position="594"/>
    </location>
</feature>
<dbReference type="CDD" id="cd05598">
    <property type="entry name" value="STKc_LATS"/>
    <property type="match status" value="1"/>
</dbReference>
<dbReference type="Gene3D" id="1.10.510.10">
    <property type="entry name" value="Transferase(Phosphotransferase) domain 1"/>
    <property type="match status" value="2"/>
</dbReference>
<dbReference type="InterPro" id="IPR050236">
    <property type="entry name" value="Ser_Thr_kinase_AGC"/>
</dbReference>
<dbReference type="GO" id="GO:0005813">
    <property type="term" value="C:centrosome"/>
    <property type="evidence" value="ECO:0007669"/>
    <property type="project" value="UniProtKB-SubCell"/>
</dbReference>
<dbReference type="PANTHER" id="PTHR24356:SF418">
    <property type="entry name" value="SERINE_THREONINE-PROTEIN KINASE WARTS"/>
    <property type="match status" value="1"/>
</dbReference>
<feature type="region of interest" description="Disordered" evidence="18">
    <location>
        <begin position="1358"/>
        <end position="1422"/>
    </location>
</feature>
<dbReference type="GO" id="GO:0005524">
    <property type="term" value="F:ATP binding"/>
    <property type="evidence" value="ECO:0007669"/>
    <property type="project" value="UniProtKB-UniRule"/>
</dbReference>
<protein>
    <recommendedName>
        <fullName evidence="4">non-specific serine/threonine protein kinase</fullName>
        <ecNumber evidence="4">2.7.11.1</ecNumber>
    </recommendedName>
</protein>